<dbReference type="EMBL" id="CAJFDI010000006">
    <property type="protein sequence ID" value="CAD5234894.1"/>
    <property type="molecule type" value="Genomic_DNA"/>
</dbReference>
<proteinExistence type="predicted"/>
<protein>
    <submittedName>
        <fullName evidence="1">(pine wood nematode) hypothetical protein</fullName>
    </submittedName>
</protein>
<reference evidence="1" key="1">
    <citation type="submission" date="2020-09" db="EMBL/GenBank/DDBJ databases">
        <authorList>
            <person name="Kikuchi T."/>
        </authorList>
    </citation>
    <scope>NUCLEOTIDE SEQUENCE</scope>
    <source>
        <strain evidence="1">Ka4C1</strain>
    </source>
</reference>
<gene>
    <name evidence="1" type="ORF">BXYJ_LOCUS14985</name>
</gene>
<dbReference type="Proteomes" id="UP000582659">
    <property type="component" value="Unassembled WGS sequence"/>
</dbReference>
<dbReference type="AlphaFoldDB" id="A0A7I8X2C4"/>
<name>A0A7I8X2C4_BURXY</name>
<sequence length="84" mass="9917">MNFDGFDEVWRASGGIHFYVLFQDHLLHDKIQQIGTRISLASGSSALTIEQRGKIFGIHRRQRIEKVRGRSREARWHDQQKRRS</sequence>
<dbReference type="Proteomes" id="UP000659654">
    <property type="component" value="Unassembled WGS sequence"/>
</dbReference>
<dbReference type="EMBL" id="CAJFCV020000006">
    <property type="protein sequence ID" value="CAG9130940.1"/>
    <property type="molecule type" value="Genomic_DNA"/>
</dbReference>
<evidence type="ECO:0000313" key="1">
    <source>
        <dbReference type="EMBL" id="CAD5234894.1"/>
    </source>
</evidence>
<accession>A0A7I8X2C4</accession>
<keyword evidence="2" id="KW-1185">Reference proteome</keyword>
<organism evidence="1 2">
    <name type="scientific">Bursaphelenchus xylophilus</name>
    <name type="common">Pinewood nematode worm</name>
    <name type="synonym">Aphelenchoides xylophilus</name>
    <dbReference type="NCBI Taxonomy" id="6326"/>
    <lineage>
        <taxon>Eukaryota</taxon>
        <taxon>Metazoa</taxon>
        <taxon>Ecdysozoa</taxon>
        <taxon>Nematoda</taxon>
        <taxon>Chromadorea</taxon>
        <taxon>Rhabditida</taxon>
        <taxon>Tylenchina</taxon>
        <taxon>Tylenchomorpha</taxon>
        <taxon>Aphelenchoidea</taxon>
        <taxon>Aphelenchoididae</taxon>
        <taxon>Bursaphelenchus</taxon>
    </lineage>
</organism>
<comment type="caution">
    <text evidence="1">The sequence shown here is derived from an EMBL/GenBank/DDBJ whole genome shotgun (WGS) entry which is preliminary data.</text>
</comment>
<evidence type="ECO:0000313" key="2">
    <source>
        <dbReference type="Proteomes" id="UP000659654"/>
    </source>
</evidence>